<evidence type="ECO:0000259" key="1">
    <source>
        <dbReference type="Pfam" id="PF13229"/>
    </source>
</evidence>
<dbReference type="EMBL" id="JACRSX010000010">
    <property type="protein sequence ID" value="MBC8562648.1"/>
    <property type="molecule type" value="Genomic_DNA"/>
</dbReference>
<dbReference type="InterPro" id="IPR012334">
    <property type="entry name" value="Pectin_lyas_fold"/>
</dbReference>
<dbReference type="RefSeq" id="WP_249297956.1">
    <property type="nucleotide sequence ID" value="NZ_JACRSX010000010.1"/>
</dbReference>
<dbReference type="InterPro" id="IPR039448">
    <property type="entry name" value="Beta_helix"/>
</dbReference>
<evidence type="ECO:0000313" key="2">
    <source>
        <dbReference type="EMBL" id="MBC8562648.1"/>
    </source>
</evidence>
<sequence>MIIGNQTKLYYKKKSWLTPKHPLYFEEEEFKIYYASAVMIHAEKNQSMPPEQNYELERLLHHGLDLNAGQMARVLKKAADPGEVLDYLYSHTDLGMKRYLLMLDLYNISSEEELSRQETDNLWLFAHMLEIPEKYMRLFEHFIRGARKENEGECRRIFAMMTECKIELSLMELKYYLMTLYDVFECTQDMLEKDKRIRLVDRCVIREDLVLRDGMELRMDHAVVRIYGNITIDGGTFVAEHSRIIRKSGSHRACLNIRRAGKVRMEQCDIDCRNYGMLLRAQDGAALIRDCEIHHTTRGAAVRFWGTALQIEGTLFHHCYSNEEGGAVLIREGSARIVQCRFWHCEAVRGGAVYGRNFMEIRDCFFKKCYASEYGAAVFCIGMIQNKISGLHYTECFPERTELIQYIVEPRGIEISERVEIGVNTILDCELDITSQGSLWLHDAVVYLRYPIRCRGSLEMDRVCLLADNMQHQDMIVLEHARGCRITKSRLDGMGQKSGIFSAATKLEAEKTVFCNMKGGRAVFNAYQPQITSCIFNYCQNGGIHCQGGTIQHCLFVNCRGKSGAGVTMVGKKGLIRQSQFVRCISDISGGAVDRAVGNQMTECEFTDCISGD</sequence>
<organism evidence="2 3">
    <name type="scientific">Jutongia huaianensis</name>
    <dbReference type="NCBI Taxonomy" id="2763668"/>
    <lineage>
        <taxon>Bacteria</taxon>
        <taxon>Bacillati</taxon>
        <taxon>Bacillota</taxon>
        <taxon>Clostridia</taxon>
        <taxon>Lachnospirales</taxon>
        <taxon>Lachnospiraceae</taxon>
        <taxon>Jutongia</taxon>
    </lineage>
</organism>
<proteinExistence type="predicted"/>
<protein>
    <recommendedName>
        <fullName evidence="1">Right handed beta helix domain-containing protein</fullName>
    </recommendedName>
</protein>
<feature type="domain" description="Right handed beta helix" evidence="1">
    <location>
        <begin position="255"/>
        <end position="382"/>
    </location>
</feature>
<accession>A0ABR7N1Z5</accession>
<dbReference type="SUPFAM" id="SSF51126">
    <property type="entry name" value="Pectin lyase-like"/>
    <property type="match status" value="2"/>
</dbReference>
<reference evidence="2 3" key="1">
    <citation type="submission" date="2020-08" db="EMBL/GenBank/DDBJ databases">
        <title>Genome public.</title>
        <authorList>
            <person name="Liu C."/>
            <person name="Sun Q."/>
        </authorList>
    </citation>
    <scope>NUCLEOTIDE SEQUENCE [LARGE SCALE GENOMIC DNA]</scope>
    <source>
        <strain evidence="2 3">NSJ-37</strain>
    </source>
</reference>
<keyword evidence="3" id="KW-1185">Reference proteome</keyword>
<dbReference type="Gene3D" id="2.160.20.10">
    <property type="entry name" value="Single-stranded right-handed beta-helix, Pectin lyase-like"/>
    <property type="match status" value="1"/>
</dbReference>
<dbReference type="Pfam" id="PF13229">
    <property type="entry name" value="Beta_helix"/>
    <property type="match status" value="1"/>
</dbReference>
<dbReference type="InterPro" id="IPR011050">
    <property type="entry name" value="Pectin_lyase_fold/virulence"/>
</dbReference>
<evidence type="ECO:0000313" key="3">
    <source>
        <dbReference type="Proteomes" id="UP000606193"/>
    </source>
</evidence>
<comment type="caution">
    <text evidence="2">The sequence shown here is derived from an EMBL/GenBank/DDBJ whole genome shotgun (WGS) entry which is preliminary data.</text>
</comment>
<dbReference type="Proteomes" id="UP000606193">
    <property type="component" value="Unassembled WGS sequence"/>
</dbReference>
<gene>
    <name evidence="2" type="ORF">H8704_08410</name>
</gene>
<name>A0ABR7N1Z5_9FIRM</name>